<keyword evidence="4" id="KW-1185">Reference proteome</keyword>
<evidence type="ECO:0000313" key="3">
    <source>
        <dbReference type="EMBL" id="CDW84922.1"/>
    </source>
</evidence>
<sequence length="1402" mass="166590">MTQNYSVFQTSQLTQDDVKAYHRLDHFQDPKEVERLAAIYKEQLLIQKKLEMDPLPPETWHDYKNQKFLQDVFNELSDDSEDDYGRKIYREDRDPEMPKLIQKWNELELKFQEKRKKIIEENRERKKKGLKELKVPNENDFKADIEVIQVEQLFLVDDSYRSKIESREEIFYRIQEDNMQSVFKIGRNHDPSVDGPKPYIVNQLNVAPHNYSLTFDMRVEMAILAMRERRRYNQVRRLRLDIPMSYARIKKFTILPRPIQEELIKYPSSVIEDSDFEDDDIIRNKYQSDPVKYICQNSQYKREKLEAGGKPNRIWAAREKSGDIKYTDIATEILIQAIDQGLSDNGVKRGITKEKLDGTYQRPAHLTKEYLANMRDEYLVEYIKKFYDIYGDQMFIQQPKTRDRLLEMLKGKRVMLRKYPEIILAMYRNEPENIPEDLQVEQNIHKSIVIEQYEGHLSKRQSLYENQDQSAGIYQQIIGENSEIEIKQEQQNVPEVIQEQQNKVSVSAFQSDSYDSEVERQKKWERLRKIENKSMITEVIYNPTQEQIDEYTKALEAQLQKFREQQQREEQEEKLEKSMRPEPYPYIKMNKEQENIGIVVDKIFRNSSSGGSSDASIRFDRKFQKKESKSIYDPTHIERRFDGQQVLLESQYWYSLQNYIVNRCNDLGINQLKQIIPEKDFRKLSRREQTNQLQWDELGSSAEESDNSYKQAEFNHPLLRAKQRMMNQELVPIKLTRKERKHREMINIDGQMIRWGDFLQRVMEENMKNTKSGQQIKDRQFVMYQDDPEREKLLKWNYYQGFDSENSEDEGVAYRRTLKKYLKQIANKHGDKVYLRQRDILPFERAMLKFGGTEIIKQATGKKFATNDINIVYEWVDPNSQLFEERPNFLIQSTLKKCHEVYEDEKLMQEKVIALNGRIEWRNQLFANEFLSLYELFVLTTQDKELKFPQEIEQALPKSKREYMENINFQLFGTPPASPRKLSSISDESIKQEEDLHINDNQSFEQEKINTPDNEYQADAGQNFEDYQDQQVSDYEQYDKKEKLSEEKQYSKQRQFQKVEPQVVQIEQPKFVFPDNQGPDYKELQKNLFSFKESKLVNDDREIQHLIQEQKSIDPKSIENVLIPKLEQLVLESNGRLEGIFIWPHYRAGGQDMIYPDGRRYPKRLKLYNPKPEDKVIYLAGIDVGYLISGVPYLHPQTWKGPGIPLTAKKNSQYAQLLSQNLERVKGDQAARTQSQPKQLQRQTAPNRQNQGRQNNKKRKAGEALNLGAGMGDAHKDDAMFQIEKVLPFMRFKHDEKNSEYHPFEILSIDKNYNDDKSYRINLALKPDLFLEVKQQLKQVDLINVNKVKNQLMVRYRAPFQPKDRETSIYVNDSLKLGPRSNWSLINEGDRSMEISFIFLKQ</sequence>
<evidence type="ECO:0000256" key="2">
    <source>
        <dbReference type="SAM" id="MobiDB-lite"/>
    </source>
</evidence>
<dbReference type="EMBL" id="CCKQ01013282">
    <property type="protein sequence ID" value="CDW84922.1"/>
    <property type="molecule type" value="Genomic_DNA"/>
</dbReference>
<evidence type="ECO:0000313" key="4">
    <source>
        <dbReference type="Proteomes" id="UP000039865"/>
    </source>
</evidence>
<protein>
    <submittedName>
        <fullName evidence="3">Uncharacterized protein</fullName>
    </submittedName>
</protein>
<dbReference type="OrthoDB" id="10604564at2759"/>
<evidence type="ECO:0000256" key="1">
    <source>
        <dbReference type="SAM" id="Coils"/>
    </source>
</evidence>
<feature type="compositionally biased region" description="Polar residues" evidence="2">
    <location>
        <begin position="1231"/>
        <end position="1246"/>
    </location>
</feature>
<dbReference type="InParanoid" id="A0A078AUL7"/>
<organism evidence="3 4">
    <name type="scientific">Stylonychia lemnae</name>
    <name type="common">Ciliate</name>
    <dbReference type="NCBI Taxonomy" id="5949"/>
    <lineage>
        <taxon>Eukaryota</taxon>
        <taxon>Sar</taxon>
        <taxon>Alveolata</taxon>
        <taxon>Ciliophora</taxon>
        <taxon>Intramacronucleata</taxon>
        <taxon>Spirotrichea</taxon>
        <taxon>Stichotrichia</taxon>
        <taxon>Sporadotrichida</taxon>
        <taxon>Oxytrichidae</taxon>
        <taxon>Stylonychinae</taxon>
        <taxon>Stylonychia</taxon>
    </lineage>
</organism>
<keyword evidence="1" id="KW-0175">Coiled coil</keyword>
<feature type="region of interest" description="Disordered" evidence="2">
    <location>
        <begin position="1225"/>
        <end position="1261"/>
    </location>
</feature>
<name>A0A078AUL7_STYLE</name>
<gene>
    <name evidence="3" type="primary">Contig2683.g2882</name>
    <name evidence="3" type="ORF">STYLEM_13991</name>
</gene>
<accession>A0A078AUL7</accession>
<dbReference type="Proteomes" id="UP000039865">
    <property type="component" value="Unassembled WGS sequence"/>
</dbReference>
<feature type="coiled-coil region" evidence="1">
    <location>
        <begin position="548"/>
        <end position="575"/>
    </location>
</feature>
<reference evidence="3 4" key="1">
    <citation type="submission" date="2014-06" db="EMBL/GenBank/DDBJ databases">
        <authorList>
            <person name="Swart Estienne"/>
        </authorList>
    </citation>
    <scope>NUCLEOTIDE SEQUENCE [LARGE SCALE GENOMIC DNA]</scope>
    <source>
        <strain evidence="3 4">130c</strain>
    </source>
</reference>
<proteinExistence type="predicted"/>